<organism evidence="1 2">
    <name type="scientific">Emericella nidulans (strain FGSC A4 / ATCC 38163 / CBS 112.46 / NRRL 194 / M139)</name>
    <name type="common">Aspergillus nidulans</name>
    <dbReference type="NCBI Taxonomy" id="227321"/>
    <lineage>
        <taxon>Eukaryota</taxon>
        <taxon>Fungi</taxon>
        <taxon>Dikarya</taxon>
        <taxon>Ascomycota</taxon>
        <taxon>Pezizomycotina</taxon>
        <taxon>Eurotiomycetes</taxon>
        <taxon>Eurotiomycetidae</taxon>
        <taxon>Eurotiales</taxon>
        <taxon>Aspergillaceae</taxon>
        <taxon>Aspergillus</taxon>
        <taxon>Aspergillus subgen. Nidulantes</taxon>
    </lineage>
</organism>
<dbReference type="AlphaFoldDB" id="C8VLP4"/>
<evidence type="ECO:0000313" key="2">
    <source>
        <dbReference type="Proteomes" id="UP000000560"/>
    </source>
</evidence>
<dbReference type="HOGENOM" id="CLU_2454730_0_0_1"/>
<keyword evidence="2" id="KW-1185">Reference proteome</keyword>
<gene>
    <name evidence="1" type="ORF">ANIA_11324</name>
</gene>
<dbReference type="RefSeq" id="XP_050468802.1">
    <property type="nucleotide sequence ID" value="XM_050612953.1"/>
</dbReference>
<dbReference type="GeneID" id="74896927"/>
<dbReference type="KEGG" id="ani:ANIA_11324"/>
<dbReference type="InParanoid" id="C8VLP4"/>
<reference evidence="2" key="2">
    <citation type="journal article" date="2009" name="Fungal Genet. Biol.">
        <title>The 2008 update of the Aspergillus nidulans genome annotation: a community effort.</title>
        <authorList>
            <person name="Wortman J.R."/>
            <person name="Gilsenan J.M."/>
            <person name="Joardar V."/>
            <person name="Deegan J."/>
            <person name="Clutterbuck J."/>
            <person name="Andersen M.R."/>
            <person name="Archer D."/>
            <person name="Bencina M."/>
            <person name="Braus G."/>
            <person name="Coutinho P."/>
            <person name="von Dohren H."/>
            <person name="Doonan J."/>
            <person name="Driessen A.J."/>
            <person name="Durek P."/>
            <person name="Espeso E."/>
            <person name="Fekete E."/>
            <person name="Flipphi M."/>
            <person name="Estrada C.G."/>
            <person name="Geysens S."/>
            <person name="Goldman G."/>
            <person name="de Groot P.W."/>
            <person name="Hansen K."/>
            <person name="Harris S.D."/>
            <person name="Heinekamp T."/>
            <person name="Helmstaedt K."/>
            <person name="Henrissat B."/>
            <person name="Hofmann G."/>
            <person name="Homan T."/>
            <person name="Horio T."/>
            <person name="Horiuchi H."/>
            <person name="James S."/>
            <person name="Jones M."/>
            <person name="Karaffa L."/>
            <person name="Karanyi Z."/>
            <person name="Kato M."/>
            <person name="Keller N."/>
            <person name="Kelly D.E."/>
            <person name="Kiel J.A."/>
            <person name="Kim J.M."/>
            <person name="van der Klei I.J."/>
            <person name="Klis F.M."/>
            <person name="Kovalchuk A."/>
            <person name="Krasevec N."/>
            <person name="Kubicek C.P."/>
            <person name="Liu B."/>
            <person name="Maccabe A."/>
            <person name="Meyer V."/>
            <person name="Mirabito P."/>
            <person name="Miskei M."/>
            <person name="Mos M."/>
            <person name="Mullins J."/>
            <person name="Nelson D.R."/>
            <person name="Nielsen J."/>
            <person name="Oakley B.R."/>
            <person name="Osmani S.A."/>
            <person name="Pakula T."/>
            <person name="Paszewski A."/>
            <person name="Paulsen I."/>
            <person name="Pilsyk S."/>
            <person name="Pocsi I."/>
            <person name="Punt P.J."/>
            <person name="Ram A.F."/>
            <person name="Ren Q."/>
            <person name="Robellet X."/>
            <person name="Robson G."/>
            <person name="Seiboth B."/>
            <person name="van Solingen P."/>
            <person name="Specht T."/>
            <person name="Sun J."/>
            <person name="Taheri-Talesh N."/>
            <person name="Takeshita N."/>
            <person name="Ussery D."/>
            <person name="vanKuyk P.A."/>
            <person name="Visser H."/>
            <person name="van de Vondervoort P.J."/>
            <person name="de Vries R.P."/>
            <person name="Walton J."/>
            <person name="Xiang X."/>
            <person name="Xiong Y."/>
            <person name="Zeng A.P."/>
            <person name="Brandt B.W."/>
            <person name="Cornell M.J."/>
            <person name="van den Hondel C.A."/>
            <person name="Visser J."/>
            <person name="Oliver S.G."/>
            <person name="Turner G."/>
        </authorList>
    </citation>
    <scope>GENOME REANNOTATION</scope>
    <source>
        <strain evidence="2">FGSC A4 / ATCC 38163 / CBS 112.46 / NRRL 194 / M139</strain>
    </source>
</reference>
<reference evidence="2" key="1">
    <citation type="journal article" date="2005" name="Nature">
        <title>Sequencing of Aspergillus nidulans and comparative analysis with A. fumigatus and A. oryzae.</title>
        <authorList>
            <person name="Galagan J.E."/>
            <person name="Calvo S.E."/>
            <person name="Cuomo C."/>
            <person name="Ma L.J."/>
            <person name="Wortman J.R."/>
            <person name="Batzoglou S."/>
            <person name="Lee S.I."/>
            <person name="Basturkmen M."/>
            <person name="Spevak C.C."/>
            <person name="Clutterbuck J."/>
            <person name="Kapitonov V."/>
            <person name="Jurka J."/>
            <person name="Scazzocchio C."/>
            <person name="Farman M."/>
            <person name="Butler J."/>
            <person name="Purcell S."/>
            <person name="Harris S."/>
            <person name="Braus G.H."/>
            <person name="Draht O."/>
            <person name="Busch S."/>
            <person name="D'Enfert C."/>
            <person name="Bouchier C."/>
            <person name="Goldman G.H."/>
            <person name="Bell-Pedersen D."/>
            <person name="Griffiths-Jones S."/>
            <person name="Doonan J.H."/>
            <person name="Yu J."/>
            <person name="Vienken K."/>
            <person name="Pain A."/>
            <person name="Freitag M."/>
            <person name="Selker E.U."/>
            <person name="Archer D.B."/>
            <person name="Penalva M.A."/>
            <person name="Oakley B.R."/>
            <person name="Momany M."/>
            <person name="Tanaka T."/>
            <person name="Kumagai T."/>
            <person name="Asai K."/>
            <person name="Machida M."/>
            <person name="Nierman W.C."/>
            <person name="Denning D.W."/>
            <person name="Caddick M."/>
            <person name="Hynes M."/>
            <person name="Paoletti M."/>
            <person name="Fischer R."/>
            <person name="Miller B."/>
            <person name="Dyer P."/>
            <person name="Sachs M.S."/>
            <person name="Osmani S.A."/>
            <person name="Birren B.W."/>
        </authorList>
    </citation>
    <scope>NUCLEOTIDE SEQUENCE [LARGE SCALE GENOMIC DNA]</scope>
    <source>
        <strain evidence="2">FGSC A4 / ATCC 38163 / CBS 112.46 / NRRL 194 / M139</strain>
    </source>
</reference>
<evidence type="ECO:0000313" key="1">
    <source>
        <dbReference type="EMBL" id="CBF86113.1"/>
    </source>
</evidence>
<dbReference type="EMBL" id="BN001307">
    <property type="protein sequence ID" value="CBF86113.1"/>
    <property type="molecule type" value="Genomic_DNA"/>
</dbReference>
<proteinExistence type="predicted"/>
<sequence>MYTFFGQLQCYWPAYPFETSADKCGQVRSDFSITTQILLKYYTNRRSIQASKQCHRGTIGLILRSVNLQVASYEETKMHPLVSFIGTRR</sequence>
<dbReference type="Proteomes" id="UP000000560">
    <property type="component" value="Chromosome VII"/>
</dbReference>
<protein>
    <submittedName>
        <fullName evidence="1">Uncharacterized protein</fullName>
    </submittedName>
</protein>
<accession>C8VLP4</accession>
<name>C8VLP4_EMENI</name>